<keyword evidence="2" id="KW-1185">Reference proteome</keyword>
<comment type="caution">
    <text evidence="1">The sequence shown here is derived from an EMBL/GenBank/DDBJ whole genome shotgun (WGS) entry which is preliminary data.</text>
</comment>
<evidence type="ECO:0000313" key="2">
    <source>
        <dbReference type="Proteomes" id="UP001151760"/>
    </source>
</evidence>
<name>A0ABQ4YWL2_9ASTR</name>
<accession>A0ABQ4YWL2</accession>
<dbReference type="Proteomes" id="UP001151760">
    <property type="component" value="Unassembled WGS sequence"/>
</dbReference>
<reference evidence="1" key="2">
    <citation type="submission" date="2022-01" db="EMBL/GenBank/DDBJ databases">
        <authorList>
            <person name="Yamashiro T."/>
            <person name="Shiraishi A."/>
            <person name="Satake H."/>
            <person name="Nakayama K."/>
        </authorList>
    </citation>
    <scope>NUCLEOTIDE SEQUENCE</scope>
</reference>
<dbReference type="EMBL" id="BQNB010010804">
    <property type="protein sequence ID" value="GJS82170.1"/>
    <property type="molecule type" value="Genomic_DNA"/>
</dbReference>
<gene>
    <name evidence="1" type="ORF">Tco_0748711</name>
</gene>
<proteinExistence type="predicted"/>
<protein>
    <submittedName>
        <fullName evidence="1">Uncharacterized protein</fullName>
    </submittedName>
</protein>
<organism evidence="1 2">
    <name type="scientific">Tanacetum coccineum</name>
    <dbReference type="NCBI Taxonomy" id="301880"/>
    <lineage>
        <taxon>Eukaryota</taxon>
        <taxon>Viridiplantae</taxon>
        <taxon>Streptophyta</taxon>
        <taxon>Embryophyta</taxon>
        <taxon>Tracheophyta</taxon>
        <taxon>Spermatophyta</taxon>
        <taxon>Magnoliopsida</taxon>
        <taxon>eudicotyledons</taxon>
        <taxon>Gunneridae</taxon>
        <taxon>Pentapetalae</taxon>
        <taxon>asterids</taxon>
        <taxon>campanulids</taxon>
        <taxon>Asterales</taxon>
        <taxon>Asteraceae</taxon>
        <taxon>Asteroideae</taxon>
        <taxon>Anthemideae</taxon>
        <taxon>Anthemidinae</taxon>
        <taxon>Tanacetum</taxon>
    </lineage>
</organism>
<reference evidence="1" key="1">
    <citation type="journal article" date="2022" name="Int. J. Mol. Sci.">
        <title>Draft Genome of Tanacetum Coccineum: Genomic Comparison of Closely Related Tanacetum-Family Plants.</title>
        <authorList>
            <person name="Yamashiro T."/>
            <person name="Shiraishi A."/>
            <person name="Nakayama K."/>
            <person name="Satake H."/>
        </authorList>
    </citation>
    <scope>NUCLEOTIDE SEQUENCE</scope>
</reference>
<evidence type="ECO:0000313" key="1">
    <source>
        <dbReference type="EMBL" id="GJS82170.1"/>
    </source>
</evidence>
<sequence length="261" mass="30074">MVAINGAGFDWSYMVDDEVPTNMTLMDFLDSKFNKSEFKLATYKRGLTYMKEQLVFYKKNEVIFCKQLADLKRDISNKDSELSMHKRLLSPPNFDLSKFSLEEFQQPEFEGYGPKTSKSVSEKISKEVKESPDTLLVKKLVLDDKLEKKSGLLQLPSKGKGGSSQKEDQGYVLMGYSSTRTGTVLSLRLEGILRRICYLWEEPKEEKLLNRVLVVKPYNKTFYELFRGRTPALSFMRLFGCHVTILNILDYLGKFDAKSDE</sequence>